<comment type="caution">
    <text evidence="1">The sequence shown here is derived from an EMBL/GenBank/DDBJ whole genome shotgun (WGS) entry which is preliminary data.</text>
</comment>
<dbReference type="Proteomes" id="UP001333110">
    <property type="component" value="Unassembled WGS sequence"/>
</dbReference>
<sequence>MRVVKHWHRLPREVVDAPSLETFNVRLDGALSNLIQLKMSLLIAGGGKCLCSPRLSNWHELTELLRTMNGTKVFIKAAHACWELLGSETVLFQAVKDESEPLCLSYLAVGTAMHRTGLSLLRPPNGAVLHIGEVTIAAGDPYIHAGAGSVPPSVQLIILCLSVDRPTRSTLDLGERAFKKRIISRS</sequence>
<name>A0AAN7S8Q9_MYCAM</name>
<reference evidence="1 2" key="1">
    <citation type="journal article" date="2023" name="J. Hered.">
        <title>Chromosome-level genome of the wood stork (Mycteria americana) provides insight into avian chromosome evolution.</title>
        <authorList>
            <person name="Flamio R. Jr."/>
            <person name="Ramstad K.M."/>
        </authorList>
    </citation>
    <scope>NUCLEOTIDE SEQUENCE [LARGE SCALE GENOMIC DNA]</scope>
    <source>
        <strain evidence="1">JAX WOST 10</strain>
    </source>
</reference>
<evidence type="ECO:0000313" key="1">
    <source>
        <dbReference type="EMBL" id="KAK4823021.1"/>
    </source>
</evidence>
<organism evidence="1 2">
    <name type="scientific">Mycteria americana</name>
    <name type="common">Wood stork</name>
    <dbReference type="NCBI Taxonomy" id="33587"/>
    <lineage>
        <taxon>Eukaryota</taxon>
        <taxon>Metazoa</taxon>
        <taxon>Chordata</taxon>
        <taxon>Craniata</taxon>
        <taxon>Vertebrata</taxon>
        <taxon>Euteleostomi</taxon>
        <taxon>Archelosauria</taxon>
        <taxon>Archosauria</taxon>
        <taxon>Dinosauria</taxon>
        <taxon>Saurischia</taxon>
        <taxon>Theropoda</taxon>
        <taxon>Coelurosauria</taxon>
        <taxon>Aves</taxon>
        <taxon>Neognathae</taxon>
        <taxon>Neoaves</taxon>
        <taxon>Aequornithes</taxon>
        <taxon>Ciconiiformes</taxon>
        <taxon>Ciconiidae</taxon>
        <taxon>Mycteria</taxon>
    </lineage>
</organism>
<dbReference type="AlphaFoldDB" id="A0AAN7S8Q9"/>
<dbReference type="EMBL" id="JAUNZN010000004">
    <property type="protein sequence ID" value="KAK4823021.1"/>
    <property type="molecule type" value="Genomic_DNA"/>
</dbReference>
<proteinExistence type="predicted"/>
<accession>A0AAN7S8Q9</accession>
<gene>
    <name evidence="1" type="ORF">QYF61_024823</name>
</gene>
<protein>
    <submittedName>
        <fullName evidence="1">Uncharacterized protein</fullName>
    </submittedName>
</protein>
<evidence type="ECO:0000313" key="2">
    <source>
        <dbReference type="Proteomes" id="UP001333110"/>
    </source>
</evidence>
<keyword evidence="2" id="KW-1185">Reference proteome</keyword>